<evidence type="ECO:0000256" key="1">
    <source>
        <dbReference type="SAM" id="Phobius"/>
    </source>
</evidence>
<keyword evidence="1" id="KW-0812">Transmembrane</keyword>
<feature type="transmembrane region" description="Helical" evidence="1">
    <location>
        <begin position="36"/>
        <end position="58"/>
    </location>
</feature>
<proteinExistence type="predicted"/>
<dbReference type="EMBL" id="JBHLXD010000010">
    <property type="protein sequence ID" value="MFC0208294.1"/>
    <property type="molecule type" value="Genomic_DNA"/>
</dbReference>
<keyword evidence="1" id="KW-0472">Membrane</keyword>
<keyword evidence="1" id="KW-1133">Transmembrane helix</keyword>
<name>A0ABV6D6L9_9HYPH</name>
<feature type="transmembrane region" description="Helical" evidence="1">
    <location>
        <begin position="7"/>
        <end position="30"/>
    </location>
</feature>
<evidence type="ECO:0000313" key="2">
    <source>
        <dbReference type="EMBL" id="MFC0208294.1"/>
    </source>
</evidence>
<accession>A0ABV6D6L9</accession>
<keyword evidence="3" id="KW-1185">Reference proteome</keyword>
<sequence length="125" mass="13622">MEKIRRIALVCIGRAVMFGAFAIGLIMISLSFDPALAFMAGALLTLAMAEILVVKALIAPRQNPRHTEVWGYLDKSSRPAGASGRAVFLCVLRDVYALFARRSYTVACTFFAASLVLRFFGMTAV</sequence>
<protein>
    <submittedName>
        <fullName evidence="2">Uncharacterized protein</fullName>
    </submittedName>
</protein>
<comment type="caution">
    <text evidence="2">The sequence shown here is derived from an EMBL/GenBank/DDBJ whole genome shotgun (WGS) entry which is preliminary data.</text>
</comment>
<evidence type="ECO:0000313" key="3">
    <source>
        <dbReference type="Proteomes" id="UP001589755"/>
    </source>
</evidence>
<reference evidence="2 3" key="1">
    <citation type="submission" date="2024-09" db="EMBL/GenBank/DDBJ databases">
        <authorList>
            <person name="Sun Q."/>
            <person name="Mori K."/>
        </authorList>
    </citation>
    <scope>NUCLEOTIDE SEQUENCE [LARGE SCALE GENOMIC DNA]</scope>
    <source>
        <strain evidence="2 3">CCM 8543</strain>
    </source>
</reference>
<organism evidence="2 3">
    <name type="scientific">Chelativorans intermedius</name>
    <dbReference type="NCBI Taxonomy" id="515947"/>
    <lineage>
        <taxon>Bacteria</taxon>
        <taxon>Pseudomonadati</taxon>
        <taxon>Pseudomonadota</taxon>
        <taxon>Alphaproteobacteria</taxon>
        <taxon>Hyphomicrobiales</taxon>
        <taxon>Phyllobacteriaceae</taxon>
        <taxon>Chelativorans</taxon>
    </lineage>
</organism>
<dbReference type="Proteomes" id="UP001589755">
    <property type="component" value="Unassembled WGS sequence"/>
</dbReference>
<dbReference type="RefSeq" id="WP_261519882.1">
    <property type="nucleotide sequence ID" value="NZ_JAODNW010000007.1"/>
</dbReference>
<feature type="transmembrane region" description="Helical" evidence="1">
    <location>
        <begin position="103"/>
        <end position="121"/>
    </location>
</feature>
<gene>
    <name evidence="2" type="ORF">ACFFJ2_07775</name>
</gene>